<protein>
    <submittedName>
        <fullName evidence="1">Uncharacterized protein</fullName>
    </submittedName>
</protein>
<dbReference type="Proteomes" id="UP001160499">
    <property type="component" value="Unassembled WGS sequence"/>
</dbReference>
<evidence type="ECO:0000313" key="2">
    <source>
        <dbReference type="Proteomes" id="UP001160499"/>
    </source>
</evidence>
<accession>A0ABT6LSH5</accession>
<gene>
    <name evidence="1" type="ORF">M2283_006541</name>
</gene>
<dbReference type="RefSeq" id="WP_280880031.1">
    <property type="nucleotide sequence ID" value="NZ_JARXVH010000011.1"/>
</dbReference>
<sequence>MGASDEVRLLEITMPQAGSADAYAAMDSVIASLDRRRVVLHFAGGLLGHESAALALGGAAEAYDGAGACSVFLLQGGGLRQTLTRNLPRVLREAVFQIVLARVLWCVLGKAAERSVLGARGGAQSGKLPIPTVNRVAVELSALQRGDEPYATTAPRVDVSSLTAAEERWLTESLSRDRQLRSLGHSVREDEGLLMSSTRAEAAEHHGSGHGSRAVLELATGLLVRKVVNAVRAVIERFRAGTHHGLYPTVVEEILREFCLAHLGGAVWAGMKDEAVTAFRSGDGSSTGLGRHFLNGFIDTVSGPETREVTLVGHGSGVPLMNAFLAALDARRGLAEGILPADFRIRDVVAVAPMCTFPELASMLRCRNTAFERFRMFALTDEAEQADHLVPVAYPRSLLYFVSGVLERDANGTSAVLPLSGMARWYGPGQTAGGPEAEEVRVLADAQPASFIWLPETGPSVGASVTRSHSEILADPMVLSNLQALISS</sequence>
<reference evidence="1 2" key="1">
    <citation type="submission" date="2023-04" db="EMBL/GenBank/DDBJ databases">
        <title>Forest soil microbial communities from Buena Vista Peninsula, Colon Province, Panama.</title>
        <authorList>
            <person name="Bouskill N."/>
        </authorList>
    </citation>
    <scope>NUCLEOTIDE SEQUENCE [LARGE SCALE GENOMIC DNA]</scope>
    <source>
        <strain evidence="1 2">GGS1</strain>
    </source>
</reference>
<keyword evidence="2" id="KW-1185">Reference proteome</keyword>
<name>A0ABT6LSH5_9ACTN</name>
<organism evidence="1 2">
    <name type="scientific">Streptomyces pseudovenezuelae</name>
    <dbReference type="NCBI Taxonomy" id="67350"/>
    <lineage>
        <taxon>Bacteria</taxon>
        <taxon>Bacillati</taxon>
        <taxon>Actinomycetota</taxon>
        <taxon>Actinomycetes</taxon>
        <taxon>Kitasatosporales</taxon>
        <taxon>Streptomycetaceae</taxon>
        <taxon>Streptomyces</taxon>
        <taxon>Streptomyces aurantiacus group</taxon>
    </lineage>
</organism>
<proteinExistence type="predicted"/>
<dbReference type="EMBL" id="JARXVH010000011">
    <property type="protein sequence ID" value="MDH6219207.1"/>
    <property type="molecule type" value="Genomic_DNA"/>
</dbReference>
<comment type="caution">
    <text evidence="1">The sequence shown here is derived from an EMBL/GenBank/DDBJ whole genome shotgun (WGS) entry which is preliminary data.</text>
</comment>
<evidence type="ECO:0000313" key="1">
    <source>
        <dbReference type="EMBL" id="MDH6219207.1"/>
    </source>
</evidence>